<proteinExistence type="predicted"/>
<name>X0UEX1_9ZZZZ</name>
<organism evidence="1">
    <name type="scientific">marine sediment metagenome</name>
    <dbReference type="NCBI Taxonomy" id="412755"/>
    <lineage>
        <taxon>unclassified sequences</taxon>
        <taxon>metagenomes</taxon>
        <taxon>ecological metagenomes</taxon>
    </lineage>
</organism>
<feature type="non-terminal residue" evidence="1">
    <location>
        <position position="272"/>
    </location>
</feature>
<comment type="caution">
    <text evidence="1">The sequence shown here is derived from an EMBL/GenBank/DDBJ whole genome shotgun (WGS) entry which is preliminary data.</text>
</comment>
<feature type="non-terminal residue" evidence="1">
    <location>
        <position position="1"/>
    </location>
</feature>
<protein>
    <submittedName>
        <fullName evidence="1">Uncharacterized protein</fullName>
    </submittedName>
</protein>
<sequence length="272" mass="29022">ISAETHEVRRIEDYTSGKVVTLDRDLSFDPAIGDHVHIMSTSYTETMRGTDSAALATALTTHNTNVISDTEDIQTQVGTAGDGLTDLGGMSTTMKGQVQTEANDALMANNLDHLMKTAVSNRDTMPEVVDDTVLANIMTKTDGDTSDFDHATDSLEANRDKQTDIITEVNANETKIDTVDANVDLILEDTSTTLDDKLDGIQGSGFSTATDSLVKIHDDHVTHISAAYGSAQKALIDGLPSGIAKGVELANLTFPMILSSDHETYATGKTLT</sequence>
<reference evidence="1" key="1">
    <citation type="journal article" date="2014" name="Front. Microbiol.">
        <title>High frequency of phylogenetically diverse reductive dehalogenase-homologous genes in deep subseafloor sedimentary metagenomes.</title>
        <authorList>
            <person name="Kawai M."/>
            <person name="Futagami T."/>
            <person name="Toyoda A."/>
            <person name="Takaki Y."/>
            <person name="Nishi S."/>
            <person name="Hori S."/>
            <person name="Arai W."/>
            <person name="Tsubouchi T."/>
            <person name="Morono Y."/>
            <person name="Uchiyama I."/>
            <person name="Ito T."/>
            <person name="Fujiyama A."/>
            <person name="Inagaki F."/>
            <person name="Takami H."/>
        </authorList>
    </citation>
    <scope>NUCLEOTIDE SEQUENCE</scope>
    <source>
        <strain evidence="1">Expedition CK06-06</strain>
    </source>
</reference>
<gene>
    <name evidence="1" type="ORF">S01H1_34503</name>
</gene>
<evidence type="ECO:0000313" key="1">
    <source>
        <dbReference type="EMBL" id="GAG04145.1"/>
    </source>
</evidence>
<dbReference type="EMBL" id="BARS01021483">
    <property type="protein sequence ID" value="GAG04145.1"/>
    <property type="molecule type" value="Genomic_DNA"/>
</dbReference>
<accession>X0UEX1</accession>
<dbReference type="AlphaFoldDB" id="X0UEX1"/>